<dbReference type="Pfam" id="PF13966">
    <property type="entry name" value="zf-RVT"/>
    <property type="match status" value="1"/>
</dbReference>
<dbReference type="Pfam" id="PF00078">
    <property type="entry name" value="RVT_1"/>
    <property type="match status" value="1"/>
</dbReference>
<dbReference type="Pfam" id="PF13456">
    <property type="entry name" value="RVT_3"/>
    <property type="match status" value="1"/>
</dbReference>
<dbReference type="PROSITE" id="PS50878">
    <property type="entry name" value="RT_POL"/>
    <property type="match status" value="1"/>
</dbReference>
<dbReference type="SUPFAM" id="SSF53098">
    <property type="entry name" value="Ribonuclease H-like"/>
    <property type="match status" value="1"/>
</dbReference>
<dbReference type="InterPro" id="IPR044730">
    <property type="entry name" value="RNase_H-like_dom_plant"/>
</dbReference>
<dbReference type="OrthoDB" id="1108114at2759"/>
<dbReference type="PANTHER" id="PTHR33116">
    <property type="entry name" value="REVERSE TRANSCRIPTASE ZINC-BINDING DOMAIN-CONTAINING PROTEIN-RELATED-RELATED"/>
    <property type="match status" value="1"/>
</dbReference>
<evidence type="ECO:0000259" key="2">
    <source>
        <dbReference type="PROSITE" id="PS50878"/>
    </source>
</evidence>
<dbReference type="Gene3D" id="3.30.420.10">
    <property type="entry name" value="Ribonuclease H-like superfamily/Ribonuclease H"/>
    <property type="match status" value="1"/>
</dbReference>
<dbReference type="GO" id="GO:0004523">
    <property type="term" value="F:RNA-DNA hybrid ribonuclease activity"/>
    <property type="evidence" value="ECO:0007669"/>
    <property type="project" value="InterPro"/>
</dbReference>
<dbReference type="GeneID" id="108845359"/>
<name>A0A6J0MNL4_RAPSA</name>
<dbReference type="SUPFAM" id="SSF56672">
    <property type="entry name" value="DNA/RNA polymerases"/>
    <property type="match status" value="1"/>
</dbReference>
<protein>
    <submittedName>
        <fullName evidence="4">Uncharacterized protein LOC108845359</fullName>
    </submittedName>
</protein>
<reference evidence="3" key="1">
    <citation type="journal article" date="2019" name="Database">
        <title>The radish genome database (RadishGD): an integrated information resource for radish genomics.</title>
        <authorList>
            <person name="Yu H.J."/>
            <person name="Baek S."/>
            <person name="Lee Y.J."/>
            <person name="Cho A."/>
            <person name="Mun J.H."/>
        </authorList>
    </citation>
    <scope>NUCLEOTIDE SEQUENCE [LARGE SCALE GENOMIC DNA]</scope>
    <source>
        <strain evidence="3">cv. WK10039</strain>
    </source>
</reference>
<dbReference type="InterPro" id="IPR012337">
    <property type="entry name" value="RNaseH-like_sf"/>
</dbReference>
<gene>
    <name evidence="4" type="primary">LOC108845359</name>
</gene>
<dbReference type="AlphaFoldDB" id="A0A6J0MNL4"/>
<dbReference type="RefSeq" id="XP_018474082.1">
    <property type="nucleotide sequence ID" value="XM_018618580.1"/>
</dbReference>
<dbReference type="InterPro" id="IPR000477">
    <property type="entry name" value="RT_dom"/>
</dbReference>
<dbReference type="InterPro" id="IPR036397">
    <property type="entry name" value="RNaseH_sf"/>
</dbReference>
<dbReference type="PANTHER" id="PTHR33116:SF86">
    <property type="entry name" value="REVERSE TRANSCRIPTASE DOMAIN-CONTAINING PROTEIN"/>
    <property type="match status" value="1"/>
</dbReference>
<accession>A0A6J0MNL4</accession>
<dbReference type="InterPro" id="IPR043502">
    <property type="entry name" value="DNA/RNA_pol_sf"/>
</dbReference>
<sequence length="936" mass="105026">MNLELIKEPSAQEIRAALFDIHPDKAPGPDGFSASFFHENWEVIGASVVKEIQGFFVTGCIPSSLNTTHVRLIPKHTGAKSIVEYRPIALCNVFYKIVSKLLSKRLQPLLSCIISENQSAFIPGRAISDNVLLTHETLNYLKTSNAEKNCFMAVKTDMSKAYDRVEWEFINLVFKKLGFHDKFTHMILQCITTVTYSFLINDEVYGNVKPYRGIRQGDPLSPYIFILCGEVLSGLCREAERTGELQGVRVARGSPRVSHLLFADDTMFFCQSNEASCSTLMRILSDYEGASGQKINSHKSSITFSKKTPQDRREAAKRILKIQKEGGNGKYLGLPEHFGRRKKDLFTAIVDRIRQIATHLSSRRLSKAGKMTMLKAVLQAIPTYSMSCFLLPASLCKRIQSALTRFWWDTDDQIRKMSWIAWTKLTDHKALGGLGFREIQGFNQALLSKISWRILTKPDCLLARVLTGKYCRNKSFLEATAPQSCSHGWRGILHGRDLLKANLEKIIGNGRSTKVWQESWVSLTQKTIPYGPFTEDSGDLRVSDLLTDDMRWNIKRVEEILPELSSLILSLQPSQSGAEDSYVWYPTSNGVYTVKSGYNSLRGDKMSLPTTTLPGTNREELDWIRDVWRGEYSPNIKTFLWSLTQKAIPIGEHLQRRGVRLEAKCIRCGELETEAHLFFECEFAQRVWSYIETSPGLDLNNQTSITAALIASRKAVCLPPLGVSTNIIPWILWALWTARNALIFEQKTYSAAETATKGIKLAREWIQAQPSKDSNEGLQASRAKPPGIEHRHPSSTATTICKTDAAWEKGTNTAWLAWIITDATRGLEVRDGQTHLNVTTPLAAEALAMRAAIKAAASLSITHLRMFSDNQTLIRALTDKQLEKEIYGVVKDIEALSSLFVEVSFVFLPRTENGQADALAKSILRNPSFVLGRPTG</sequence>
<organism evidence="3 4">
    <name type="scientific">Raphanus sativus</name>
    <name type="common">Radish</name>
    <name type="synonym">Raphanus raphanistrum var. sativus</name>
    <dbReference type="NCBI Taxonomy" id="3726"/>
    <lineage>
        <taxon>Eukaryota</taxon>
        <taxon>Viridiplantae</taxon>
        <taxon>Streptophyta</taxon>
        <taxon>Embryophyta</taxon>
        <taxon>Tracheophyta</taxon>
        <taxon>Spermatophyta</taxon>
        <taxon>Magnoliopsida</taxon>
        <taxon>eudicotyledons</taxon>
        <taxon>Gunneridae</taxon>
        <taxon>Pentapetalae</taxon>
        <taxon>rosids</taxon>
        <taxon>malvids</taxon>
        <taxon>Brassicales</taxon>
        <taxon>Brassicaceae</taxon>
        <taxon>Brassiceae</taxon>
        <taxon>Raphanus</taxon>
    </lineage>
</organism>
<feature type="region of interest" description="Disordered" evidence="1">
    <location>
        <begin position="770"/>
        <end position="795"/>
    </location>
</feature>
<dbReference type="InterPro" id="IPR002156">
    <property type="entry name" value="RNaseH_domain"/>
</dbReference>
<dbReference type="Proteomes" id="UP000504610">
    <property type="component" value="Chromosome 3"/>
</dbReference>
<dbReference type="GO" id="GO:0003676">
    <property type="term" value="F:nucleic acid binding"/>
    <property type="evidence" value="ECO:0007669"/>
    <property type="project" value="InterPro"/>
</dbReference>
<dbReference type="CDD" id="cd06222">
    <property type="entry name" value="RNase_H_like"/>
    <property type="match status" value="1"/>
</dbReference>
<evidence type="ECO:0000313" key="4">
    <source>
        <dbReference type="RefSeq" id="XP_018474082.1"/>
    </source>
</evidence>
<feature type="domain" description="Reverse transcriptase" evidence="2">
    <location>
        <begin position="54"/>
        <end position="336"/>
    </location>
</feature>
<reference evidence="4" key="2">
    <citation type="submission" date="2025-08" db="UniProtKB">
        <authorList>
            <consortium name="RefSeq"/>
        </authorList>
    </citation>
    <scope>IDENTIFICATION</scope>
    <source>
        <tissue evidence="4">Leaf</tissue>
    </source>
</reference>
<proteinExistence type="predicted"/>
<dbReference type="InterPro" id="IPR026960">
    <property type="entry name" value="RVT-Znf"/>
</dbReference>
<dbReference type="CDD" id="cd01650">
    <property type="entry name" value="RT_nLTR_like"/>
    <property type="match status" value="1"/>
</dbReference>
<keyword evidence="3" id="KW-1185">Reference proteome</keyword>
<dbReference type="KEGG" id="rsz:108845359"/>
<evidence type="ECO:0000256" key="1">
    <source>
        <dbReference type="SAM" id="MobiDB-lite"/>
    </source>
</evidence>
<evidence type="ECO:0000313" key="3">
    <source>
        <dbReference type="Proteomes" id="UP000504610"/>
    </source>
</evidence>